<proteinExistence type="predicted"/>
<gene>
    <name evidence="1" type="ORF">Patl1_33200</name>
</gene>
<dbReference type="Proteomes" id="UP001164250">
    <property type="component" value="Chromosome 9"/>
</dbReference>
<accession>A0ACC1AQI6</accession>
<keyword evidence="2" id="KW-1185">Reference proteome</keyword>
<sequence length="56" mass="6156">MEDDSEIREQMGEMSEKSRKAVMEGGSSFSSLGSFIDDAMDNIGSKEAKETSPNFM</sequence>
<reference evidence="2" key="1">
    <citation type="journal article" date="2023" name="G3 (Bethesda)">
        <title>Genome assembly and association tests identify interacting loci associated with vigor, precocity, and sex in interspecific pistachio rootstocks.</title>
        <authorList>
            <person name="Palmer W."/>
            <person name="Jacygrad E."/>
            <person name="Sagayaradj S."/>
            <person name="Cavanaugh K."/>
            <person name="Han R."/>
            <person name="Bertier L."/>
            <person name="Beede B."/>
            <person name="Kafkas S."/>
            <person name="Golino D."/>
            <person name="Preece J."/>
            <person name="Michelmore R."/>
        </authorList>
    </citation>
    <scope>NUCLEOTIDE SEQUENCE [LARGE SCALE GENOMIC DNA]</scope>
</reference>
<evidence type="ECO:0000313" key="1">
    <source>
        <dbReference type="EMBL" id="KAJ0088974.1"/>
    </source>
</evidence>
<protein>
    <submittedName>
        <fullName evidence="1">Uncharacterized protein</fullName>
    </submittedName>
</protein>
<name>A0ACC1AQI6_9ROSI</name>
<comment type="caution">
    <text evidence="1">The sequence shown here is derived from an EMBL/GenBank/DDBJ whole genome shotgun (WGS) entry which is preliminary data.</text>
</comment>
<dbReference type="EMBL" id="CM047905">
    <property type="protein sequence ID" value="KAJ0088974.1"/>
    <property type="molecule type" value="Genomic_DNA"/>
</dbReference>
<organism evidence="1 2">
    <name type="scientific">Pistacia atlantica</name>
    <dbReference type="NCBI Taxonomy" id="434234"/>
    <lineage>
        <taxon>Eukaryota</taxon>
        <taxon>Viridiplantae</taxon>
        <taxon>Streptophyta</taxon>
        <taxon>Embryophyta</taxon>
        <taxon>Tracheophyta</taxon>
        <taxon>Spermatophyta</taxon>
        <taxon>Magnoliopsida</taxon>
        <taxon>eudicotyledons</taxon>
        <taxon>Gunneridae</taxon>
        <taxon>Pentapetalae</taxon>
        <taxon>rosids</taxon>
        <taxon>malvids</taxon>
        <taxon>Sapindales</taxon>
        <taxon>Anacardiaceae</taxon>
        <taxon>Pistacia</taxon>
    </lineage>
</organism>
<evidence type="ECO:0000313" key="2">
    <source>
        <dbReference type="Proteomes" id="UP001164250"/>
    </source>
</evidence>